<evidence type="ECO:0000313" key="1">
    <source>
        <dbReference type="EMBL" id="MBB4867449.1"/>
    </source>
</evidence>
<dbReference type="AlphaFoldDB" id="A0A7W7KR57"/>
<dbReference type="Proteomes" id="UP000566995">
    <property type="component" value="Unassembled WGS sequence"/>
</dbReference>
<proteinExistence type="predicted"/>
<dbReference type="EMBL" id="JACHLI010000040">
    <property type="protein sequence ID" value="MBB4867449.1"/>
    <property type="molecule type" value="Genomic_DNA"/>
</dbReference>
<protein>
    <submittedName>
        <fullName evidence="1">Uncharacterized protein</fullName>
    </submittedName>
</protein>
<sequence length="80" mass="8842">MSAPKRKKLTKGQMKRLVLGVNGSYLMFGAPTACFDNELSDAESDAFQMAQDELARSMLKRAGLDRPMQAHEILAKLLAE</sequence>
<accession>A0A7W7KR57</accession>
<name>A0A7W7KR57_PSENT</name>
<dbReference type="RefSeq" id="WP_184596964.1">
    <property type="nucleotide sequence ID" value="NZ_JACHLI010000040.1"/>
</dbReference>
<reference evidence="1 2" key="1">
    <citation type="submission" date="2020-08" db="EMBL/GenBank/DDBJ databases">
        <title>Functional genomics of gut bacteria from endangered species of beetles.</title>
        <authorList>
            <person name="Carlos-Shanley C."/>
        </authorList>
    </citation>
    <scope>NUCLEOTIDE SEQUENCE [LARGE SCALE GENOMIC DNA]</scope>
    <source>
        <strain evidence="1 2">S00179</strain>
    </source>
</reference>
<organism evidence="1 2">
    <name type="scientific">Pseudomonas nitroreducens</name>
    <dbReference type="NCBI Taxonomy" id="46680"/>
    <lineage>
        <taxon>Bacteria</taxon>
        <taxon>Pseudomonadati</taxon>
        <taxon>Pseudomonadota</taxon>
        <taxon>Gammaproteobacteria</taxon>
        <taxon>Pseudomonadales</taxon>
        <taxon>Pseudomonadaceae</taxon>
        <taxon>Pseudomonas</taxon>
    </lineage>
</organism>
<evidence type="ECO:0000313" key="2">
    <source>
        <dbReference type="Proteomes" id="UP000566995"/>
    </source>
</evidence>
<comment type="caution">
    <text evidence="1">The sequence shown here is derived from an EMBL/GenBank/DDBJ whole genome shotgun (WGS) entry which is preliminary data.</text>
</comment>
<gene>
    <name evidence="1" type="ORF">HNP46_006362</name>
</gene>